<sequence length="688" mass="74278">MARPRNAPSSARPAASAPKTRQALKEKTNVAPPVYNDAEYLNKDAKPKRGRPKKSQQNSDDLVMGGGLGQRDDAEDSIEVAAVSQPKRGRPKKVQQSSDELAITSGPPEHDDATVQPSSQVVTTTDELAKSDDVPLPTIKATRRPPRTARKIVHNDAQNKVLEGLKQRMEATARGQKGKQAVAPPVSDPVQPSSDTLIAPKAAPAKPTEANTERSDFSLSPSPPPPGKLSSVRGPRSSIAQPGSVLRAQATPAIESSLLALRNFKRRPRQPSMLQMVQQRTASAAPSVAHTAIENTAVEDSSVFDLDMSNEEEDDFAPEAEGTPLAKNNRRSSARGSAKSQPVATKASRPSRKRKSDDVEDSIVSSKPDKRRKSMKSNDEGAASETQVPATQTTTDDAAPSQRVPPSEIQVEDSFSMSMPAEEPASPNEQPAEEDEDDVLVPSTEPDNQAGAESQDENDDVPNGTMAEPLSSSPPPVELLNDDVFADPLTQASPPPAAKKPSKTKTKPMLTATLQSLLPKRRKPLRPRHRKSEYDLESDESEGDTALDASHLDNDEDELGGRLRRKTKPAPKSTKAKRGRPSKASTTTSRKASTAPARKASIPPTKNTKTYGRQAASDKENDEYESGAEGEEEEGDFTLPEVSMSMEEAATSKEIEAAKKKFAEVDEWDFEFESMSAENHRSSSPGWR</sequence>
<feature type="compositionally biased region" description="Basic residues" evidence="1">
    <location>
        <begin position="562"/>
        <end position="581"/>
    </location>
</feature>
<feature type="compositionally biased region" description="Low complexity" evidence="1">
    <location>
        <begin position="114"/>
        <end position="125"/>
    </location>
</feature>
<feature type="region of interest" description="Disordered" evidence="1">
    <location>
        <begin position="266"/>
        <end position="640"/>
    </location>
</feature>
<feature type="compositionally biased region" description="Polar residues" evidence="1">
    <location>
        <begin position="272"/>
        <end position="284"/>
    </location>
</feature>
<name>A0ABR0EC66_ZASCE</name>
<feature type="compositionally biased region" description="Acidic residues" evidence="1">
    <location>
        <begin position="535"/>
        <end position="545"/>
    </location>
</feature>
<feature type="compositionally biased region" description="Polar residues" evidence="1">
    <location>
        <begin position="334"/>
        <end position="343"/>
    </location>
</feature>
<feature type="compositionally biased region" description="Low complexity" evidence="1">
    <location>
        <begin position="582"/>
        <end position="598"/>
    </location>
</feature>
<feature type="compositionally biased region" description="Acidic residues" evidence="1">
    <location>
        <begin position="308"/>
        <end position="318"/>
    </location>
</feature>
<accession>A0ABR0EC66</accession>
<feature type="compositionally biased region" description="Basic residues" evidence="1">
    <location>
        <begin position="519"/>
        <end position="531"/>
    </location>
</feature>
<feature type="compositionally biased region" description="Low complexity" evidence="1">
    <location>
        <begin position="180"/>
        <end position="207"/>
    </location>
</feature>
<dbReference type="EMBL" id="JAXOVC010000007">
    <property type="protein sequence ID" value="KAK4499096.1"/>
    <property type="molecule type" value="Genomic_DNA"/>
</dbReference>
<keyword evidence="3" id="KW-1185">Reference proteome</keyword>
<protein>
    <submittedName>
        <fullName evidence="2">Uncharacterized protein</fullName>
    </submittedName>
</protein>
<evidence type="ECO:0000313" key="3">
    <source>
        <dbReference type="Proteomes" id="UP001305779"/>
    </source>
</evidence>
<feature type="compositionally biased region" description="Low complexity" evidence="1">
    <location>
        <begin position="1"/>
        <end position="18"/>
    </location>
</feature>
<organism evidence="2 3">
    <name type="scientific">Zasmidium cellare</name>
    <name type="common">Wine cellar mold</name>
    <name type="synonym">Racodium cellare</name>
    <dbReference type="NCBI Taxonomy" id="395010"/>
    <lineage>
        <taxon>Eukaryota</taxon>
        <taxon>Fungi</taxon>
        <taxon>Dikarya</taxon>
        <taxon>Ascomycota</taxon>
        <taxon>Pezizomycotina</taxon>
        <taxon>Dothideomycetes</taxon>
        <taxon>Dothideomycetidae</taxon>
        <taxon>Mycosphaerellales</taxon>
        <taxon>Mycosphaerellaceae</taxon>
        <taxon>Zasmidium</taxon>
    </lineage>
</organism>
<gene>
    <name evidence="2" type="ORF">PRZ48_009608</name>
</gene>
<comment type="caution">
    <text evidence="2">The sequence shown here is derived from an EMBL/GenBank/DDBJ whole genome shotgun (WGS) entry which is preliminary data.</text>
</comment>
<feature type="compositionally biased region" description="Low complexity" evidence="1">
    <location>
        <begin position="386"/>
        <end position="400"/>
    </location>
</feature>
<reference evidence="2 3" key="1">
    <citation type="journal article" date="2023" name="G3 (Bethesda)">
        <title>A chromosome-level genome assembly of Zasmidium syzygii isolated from banana leaves.</title>
        <authorList>
            <person name="van Westerhoven A.C."/>
            <person name="Mehrabi R."/>
            <person name="Talebi R."/>
            <person name="Steentjes M.B.F."/>
            <person name="Corcolon B."/>
            <person name="Chong P.A."/>
            <person name="Kema G.H.J."/>
            <person name="Seidl M.F."/>
        </authorList>
    </citation>
    <scope>NUCLEOTIDE SEQUENCE [LARGE SCALE GENOMIC DNA]</scope>
    <source>
        <strain evidence="2 3">P124</strain>
    </source>
</reference>
<evidence type="ECO:0000256" key="1">
    <source>
        <dbReference type="SAM" id="MobiDB-lite"/>
    </source>
</evidence>
<feature type="compositionally biased region" description="Basic residues" evidence="1">
    <location>
        <begin position="141"/>
        <end position="152"/>
    </location>
</feature>
<feature type="compositionally biased region" description="Acidic residues" evidence="1">
    <location>
        <begin position="620"/>
        <end position="636"/>
    </location>
</feature>
<evidence type="ECO:0000313" key="2">
    <source>
        <dbReference type="EMBL" id="KAK4499096.1"/>
    </source>
</evidence>
<dbReference type="Proteomes" id="UP001305779">
    <property type="component" value="Unassembled WGS sequence"/>
</dbReference>
<feature type="region of interest" description="Disordered" evidence="1">
    <location>
        <begin position="1"/>
        <end position="250"/>
    </location>
</feature>
<proteinExistence type="predicted"/>